<keyword evidence="2" id="KW-1185">Reference proteome</keyword>
<protein>
    <recommendedName>
        <fullName evidence="3">Phage virion morphogenesis protein</fullName>
    </recommendedName>
</protein>
<dbReference type="Pfam" id="PF05069">
    <property type="entry name" value="Phage_tail_S"/>
    <property type="match status" value="1"/>
</dbReference>
<evidence type="ECO:0008006" key="3">
    <source>
        <dbReference type="Google" id="ProtNLM"/>
    </source>
</evidence>
<dbReference type="EMBL" id="CAJFCI010000031">
    <property type="protein sequence ID" value="CAD5107228.1"/>
    <property type="molecule type" value="Genomic_DNA"/>
</dbReference>
<dbReference type="RefSeq" id="WP_187670579.1">
    <property type="nucleotide sequence ID" value="NZ_CAJFCI010000031.1"/>
</dbReference>
<proteinExistence type="predicted"/>
<evidence type="ECO:0000313" key="2">
    <source>
        <dbReference type="Proteomes" id="UP000583387"/>
    </source>
</evidence>
<dbReference type="InterPro" id="IPR006522">
    <property type="entry name" value="Phage_virion_morphogenesis"/>
</dbReference>
<dbReference type="AlphaFoldDB" id="A0A7U7ELI8"/>
<dbReference type="Proteomes" id="UP000583387">
    <property type="component" value="Unassembled WGS sequence"/>
</dbReference>
<name>A0A7U7ELI8_9GAMM</name>
<reference evidence="1 2" key="1">
    <citation type="submission" date="2020-08" db="EMBL/GenBank/DDBJ databases">
        <authorList>
            <person name="Criscuolo A."/>
        </authorList>
    </citation>
    <scope>NUCLEOTIDE SEQUENCE [LARGE SCALE GENOMIC DNA]</scope>
    <source>
        <strain evidence="1">CIP111764</strain>
    </source>
</reference>
<sequence length="192" mass="21408">MAGVTLEFIGREALATIQAGAAALADPTPLQRDLGELLLVIHQARFRAQVSPEGNPWKPLSPRYLRRKPKNKDKILVLSGGAESLRGGLRYQVDGDDLLFGTDRPYGAIHQFGGKIERQARQSTVYFRQSKSGEIGRQFVKKDKANFAQDVKVGPYTISMPARPWLGVGEQDEPRLLERVMVFLDDAFSQTR</sequence>
<accession>A0A7U7ELI8</accession>
<comment type="caution">
    <text evidence="1">The sequence shown here is derived from an EMBL/GenBank/DDBJ whole genome shotgun (WGS) entry which is preliminary data.</text>
</comment>
<gene>
    <name evidence="1" type="ORF">PSEWESI4_01499</name>
</gene>
<evidence type="ECO:0000313" key="1">
    <source>
        <dbReference type="EMBL" id="CAD5107228.1"/>
    </source>
</evidence>
<organism evidence="1 2">
    <name type="scientific">Zestomonas carbonaria</name>
    <dbReference type="NCBI Taxonomy" id="2762745"/>
    <lineage>
        <taxon>Bacteria</taxon>
        <taxon>Pseudomonadati</taxon>
        <taxon>Pseudomonadota</taxon>
        <taxon>Gammaproteobacteria</taxon>
        <taxon>Pseudomonadales</taxon>
        <taxon>Pseudomonadaceae</taxon>
        <taxon>Zestomonas</taxon>
    </lineage>
</organism>